<dbReference type="AlphaFoldDB" id="U4R0L2"/>
<dbReference type="Proteomes" id="UP000016860">
    <property type="component" value="Unassembled WGS sequence"/>
</dbReference>
<dbReference type="InterPro" id="IPR013856">
    <property type="entry name" value="Peptidase_M4_domain"/>
</dbReference>
<gene>
    <name evidence="18" type="ORF">L323_14255</name>
</gene>
<feature type="domain" description="FTP" evidence="17">
    <location>
        <begin position="86"/>
        <end position="134"/>
    </location>
</feature>
<comment type="caution">
    <text evidence="18">The sequence shown here is derived from an EMBL/GenBank/DDBJ whole genome shotgun (WGS) entry which is preliminary data.</text>
</comment>
<comment type="function">
    <text evidence="13">Extracellular zinc metalloprotease.</text>
</comment>
<dbReference type="OrthoDB" id="291295at2"/>
<feature type="chain" id="PRO_5023112570" description="Neutral metalloproteinase" evidence="13">
    <location>
        <begin position="25"/>
        <end position="539"/>
    </location>
</feature>
<dbReference type="GO" id="GO:0005576">
    <property type="term" value="C:extracellular region"/>
    <property type="evidence" value="ECO:0007669"/>
    <property type="project" value="UniProtKB-SubCell"/>
</dbReference>
<dbReference type="Gene3D" id="1.10.390.10">
    <property type="entry name" value="Neutral Protease Domain 2"/>
    <property type="match status" value="1"/>
</dbReference>
<keyword evidence="5 13" id="KW-0645">Protease</keyword>
<dbReference type="Gene3D" id="3.10.450.490">
    <property type="match status" value="1"/>
</dbReference>
<comment type="subcellular location">
    <subcellularLocation>
        <location evidence="2 13">Secreted</location>
    </subcellularLocation>
</comment>
<name>U4R0L2_9FIRM</name>
<keyword evidence="10" id="KW-0106">Calcium</keyword>
<dbReference type="SUPFAM" id="SSF55486">
    <property type="entry name" value="Metalloproteases ('zincins'), catalytic domain"/>
    <property type="match status" value="1"/>
</dbReference>
<proteinExistence type="inferred from homology"/>
<dbReference type="EC" id="3.4.24.-" evidence="13"/>
<dbReference type="EMBL" id="ATAY01000069">
    <property type="protein sequence ID" value="EPR10271.1"/>
    <property type="molecule type" value="Genomic_DNA"/>
</dbReference>
<keyword evidence="6" id="KW-0479">Metal-binding</keyword>
<dbReference type="InterPro" id="IPR027268">
    <property type="entry name" value="Peptidase_M4/M1_CTD_sf"/>
</dbReference>
<dbReference type="InterPro" id="IPR050728">
    <property type="entry name" value="Zinc_Metalloprotease_M4"/>
</dbReference>
<dbReference type="GO" id="GO:0046872">
    <property type="term" value="F:metal ion binding"/>
    <property type="evidence" value="ECO:0007669"/>
    <property type="project" value="UniProtKB-UniRule"/>
</dbReference>
<evidence type="ECO:0000313" key="19">
    <source>
        <dbReference type="Proteomes" id="UP000016860"/>
    </source>
</evidence>
<dbReference type="InterPro" id="IPR001570">
    <property type="entry name" value="Peptidase_M4_C_domain"/>
</dbReference>
<dbReference type="Pfam" id="PF02868">
    <property type="entry name" value="Peptidase_M4_C"/>
    <property type="match status" value="1"/>
</dbReference>
<dbReference type="PATRIC" id="fig|1330534.3.peg.2827"/>
<feature type="domain" description="PepSY" evidence="16">
    <location>
        <begin position="155"/>
        <end position="216"/>
    </location>
</feature>
<evidence type="ECO:0000256" key="11">
    <source>
        <dbReference type="ARBA" id="ARBA00023049"/>
    </source>
</evidence>
<dbReference type="Gene3D" id="3.10.170.10">
    <property type="match status" value="1"/>
</dbReference>
<dbReference type="InterPro" id="IPR023612">
    <property type="entry name" value="Peptidase_M4"/>
</dbReference>
<keyword evidence="4 13" id="KW-0964">Secreted</keyword>
<comment type="cofactor">
    <cofactor evidence="1 13">
        <name>Zn(2+)</name>
        <dbReference type="ChEBI" id="CHEBI:29105"/>
    </cofactor>
</comment>
<evidence type="ECO:0000256" key="3">
    <source>
        <dbReference type="ARBA" id="ARBA00009388"/>
    </source>
</evidence>
<accession>U4R0L2</accession>
<organism evidence="18 19">
    <name type="scientific">Ruminiclostridium papyrosolvens C7</name>
    <dbReference type="NCBI Taxonomy" id="1330534"/>
    <lineage>
        <taxon>Bacteria</taxon>
        <taxon>Bacillati</taxon>
        <taxon>Bacillota</taxon>
        <taxon>Clostridia</taxon>
        <taxon>Eubacteriales</taxon>
        <taxon>Oscillospiraceae</taxon>
        <taxon>Ruminiclostridium</taxon>
    </lineage>
</organism>
<dbReference type="Pfam" id="PF01447">
    <property type="entry name" value="Peptidase_M4"/>
    <property type="match status" value="1"/>
</dbReference>
<dbReference type="InterPro" id="IPR011096">
    <property type="entry name" value="FTP_domain"/>
</dbReference>
<evidence type="ECO:0000256" key="6">
    <source>
        <dbReference type="ARBA" id="ARBA00022723"/>
    </source>
</evidence>
<evidence type="ECO:0000256" key="9">
    <source>
        <dbReference type="ARBA" id="ARBA00022833"/>
    </source>
</evidence>
<evidence type="ECO:0000259" key="16">
    <source>
        <dbReference type="Pfam" id="PF03413"/>
    </source>
</evidence>
<evidence type="ECO:0000313" key="18">
    <source>
        <dbReference type="EMBL" id="EPR10271.1"/>
    </source>
</evidence>
<dbReference type="PRINTS" id="PR00730">
    <property type="entry name" value="THERMOLYSIN"/>
</dbReference>
<dbReference type="RefSeq" id="WP_020816310.1">
    <property type="nucleotide sequence ID" value="NZ_ATAY01000069.1"/>
</dbReference>
<keyword evidence="11 13" id="KW-0482">Metalloprotease</keyword>
<evidence type="ECO:0000256" key="13">
    <source>
        <dbReference type="RuleBase" id="RU366073"/>
    </source>
</evidence>
<dbReference type="CDD" id="cd09597">
    <property type="entry name" value="M4_TLP"/>
    <property type="match status" value="1"/>
</dbReference>
<feature type="active site" description="Proton donor" evidence="12">
    <location>
        <position position="454"/>
    </location>
</feature>
<dbReference type="Pfam" id="PF03413">
    <property type="entry name" value="PepSY"/>
    <property type="match status" value="1"/>
</dbReference>
<reference evidence="18 19" key="1">
    <citation type="journal article" date="2013" name="Genome Announc.">
        <title>Draft Genome Sequence of the Cellulolytic Bacterium Clostridium papyrosolvens C7 (ATCC 700395).</title>
        <authorList>
            <person name="Zepeda V."/>
            <person name="Dassa B."/>
            <person name="Borovok I."/>
            <person name="Lamed R."/>
            <person name="Bayer E.A."/>
            <person name="Cate J.H."/>
        </authorList>
    </citation>
    <scope>NUCLEOTIDE SEQUENCE [LARGE SCALE GENOMIC DNA]</scope>
    <source>
        <strain evidence="18 19">C7</strain>
    </source>
</reference>
<dbReference type="GO" id="GO:0006508">
    <property type="term" value="P:proteolysis"/>
    <property type="evidence" value="ECO:0007669"/>
    <property type="project" value="UniProtKB-KW"/>
</dbReference>
<evidence type="ECO:0000256" key="7">
    <source>
        <dbReference type="ARBA" id="ARBA00022729"/>
    </source>
</evidence>
<protein>
    <recommendedName>
        <fullName evidence="13">Neutral metalloproteinase</fullName>
        <ecNumber evidence="13">3.4.24.-</ecNumber>
    </recommendedName>
</protein>
<dbReference type="GO" id="GO:0004222">
    <property type="term" value="F:metalloendopeptidase activity"/>
    <property type="evidence" value="ECO:0007669"/>
    <property type="project" value="UniProtKB-UniRule"/>
</dbReference>
<dbReference type="PANTHER" id="PTHR33794:SF3">
    <property type="entry name" value="NEUTRAL PROTEASE B"/>
    <property type="match status" value="1"/>
</dbReference>
<evidence type="ECO:0000256" key="1">
    <source>
        <dbReference type="ARBA" id="ARBA00001947"/>
    </source>
</evidence>
<feature type="domain" description="Peptidase M4 C-terminal" evidence="15">
    <location>
        <begin position="377"/>
        <end position="538"/>
    </location>
</feature>
<dbReference type="MEROPS" id="M04.018"/>
<evidence type="ECO:0000256" key="10">
    <source>
        <dbReference type="ARBA" id="ARBA00022837"/>
    </source>
</evidence>
<evidence type="ECO:0000256" key="12">
    <source>
        <dbReference type="PIRSR" id="PIRSR623612-1"/>
    </source>
</evidence>
<keyword evidence="7 13" id="KW-0732">Signal</keyword>
<sequence length="539" mass="59185">MKKNISAYILITAILLLNTISAFAANDQDFGTINDQFNIINEKLGTPDFITGDLTSVSDKSDEQIIYGYLNKNINKFKLNSNAEKAFKINSKFSDSHGTRLIRLQQVYNGIPVFGYTQKAIIDKNGILKSLSGASVSNLDNAVNLKKSIVVKSDYAIKTAEADLGFVPKYEDVQPTSELVIYNDSYTYLVKLNFLSPEPGNWYYFVDAVTGSVVNKYNKIETVTGTNTTATGIGVLGNTRTINATYSSSRYYLQDNTRGKGIFTYNTKNSKSLPGTLWYSTDNIFNDSTDRAMVDAHYNAAKTYDYYLNKYERNSYDNSGAVIKSTAHYDSNYNNAFWNGSQMVYGDGDGSTFIPLSGGLDVVAHELTHAVTDSEDDLVYQNQSGAISEALSDIFGTLVEYYDNNNPDWLMGEDIYTPSTQGDALRSLANPTLYGDPDHYSNRYTGTSDYGGVHTNSGIINKAAYLIANGGTHYGVTVNGIGNEKLGNIFYRAIVYYITSNETFSNLKAHAAQAAADLYGTSSTEVQTVNAAFNAVGVN</sequence>
<keyword evidence="9 13" id="KW-0862">Zinc</keyword>
<dbReference type="PANTHER" id="PTHR33794">
    <property type="entry name" value="BACILLOLYSIN"/>
    <property type="match status" value="1"/>
</dbReference>
<evidence type="ECO:0000256" key="8">
    <source>
        <dbReference type="ARBA" id="ARBA00022801"/>
    </source>
</evidence>
<keyword evidence="8 13" id="KW-0378">Hydrolase</keyword>
<evidence type="ECO:0000259" key="14">
    <source>
        <dbReference type="Pfam" id="PF01447"/>
    </source>
</evidence>
<evidence type="ECO:0000259" key="15">
    <source>
        <dbReference type="Pfam" id="PF02868"/>
    </source>
</evidence>
<comment type="similarity">
    <text evidence="3 13">Belongs to the peptidase M4 family.</text>
</comment>
<feature type="signal peptide" evidence="13">
    <location>
        <begin position="1"/>
        <end position="24"/>
    </location>
</feature>
<evidence type="ECO:0000259" key="17">
    <source>
        <dbReference type="Pfam" id="PF07504"/>
    </source>
</evidence>
<dbReference type="InterPro" id="IPR025711">
    <property type="entry name" value="PepSY"/>
</dbReference>
<evidence type="ECO:0000256" key="5">
    <source>
        <dbReference type="ARBA" id="ARBA00022670"/>
    </source>
</evidence>
<evidence type="ECO:0000256" key="4">
    <source>
        <dbReference type="ARBA" id="ARBA00022525"/>
    </source>
</evidence>
<dbReference type="FunFam" id="1.10.390.10:FF:000012">
    <property type="entry name" value="Thermolysin"/>
    <property type="match status" value="1"/>
</dbReference>
<evidence type="ECO:0000256" key="2">
    <source>
        <dbReference type="ARBA" id="ARBA00004613"/>
    </source>
</evidence>
<feature type="domain" description="Peptidase M4" evidence="14">
    <location>
        <begin position="230"/>
        <end position="373"/>
    </location>
</feature>
<feature type="active site" evidence="12">
    <location>
        <position position="366"/>
    </location>
</feature>
<dbReference type="Pfam" id="PF07504">
    <property type="entry name" value="FTP"/>
    <property type="match status" value="1"/>
</dbReference>